<dbReference type="PROSITE" id="PS50088">
    <property type="entry name" value="ANK_REPEAT"/>
    <property type="match status" value="5"/>
</dbReference>
<evidence type="ECO:0000313" key="4">
    <source>
        <dbReference type="EMBL" id="CRZ05500.1"/>
    </source>
</evidence>
<protein>
    <submittedName>
        <fullName evidence="4">Uncharacterized protein</fullName>
    </submittedName>
</protein>
<name>A0A0H5QUC2_9EUKA</name>
<reference evidence="4" key="1">
    <citation type="submission" date="2015-04" db="EMBL/GenBank/DDBJ databases">
        <title>The genome sequence of the plant pathogenic Rhizarian Plasmodiophora brassicae reveals insights in its biotrophic life cycle and the origin of chitin synthesis.</title>
        <authorList>
            <person name="Schwelm A."/>
            <person name="Fogelqvist J."/>
            <person name="Knaust A."/>
            <person name="Julke S."/>
            <person name="Lilja T."/>
            <person name="Dhandapani V."/>
            <person name="Bonilla-Rosso G."/>
            <person name="Karlsson M."/>
            <person name="Shevchenko A."/>
            <person name="Choi S.R."/>
            <person name="Kim H.G."/>
            <person name="Park J.Y."/>
            <person name="Lim Y.P."/>
            <person name="Ludwig-Muller J."/>
            <person name="Dixelius C."/>
        </authorList>
    </citation>
    <scope>NUCLEOTIDE SEQUENCE</scope>
    <source>
        <tissue evidence="4">Potato root galls</tissue>
    </source>
</reference>
<dbReference type="Pfam" id="PF13857">
    <property type="entry name" value="Ank_5"/>
    <property type="match status" value="1"/>
</dbReference>
<dbReference type="AlphaFoldDB" id="A0A0H5QUC2"/>
<dbReference type="SUPFAM" id="SSF48403">
    <property type="entry name" value="Ankyrin repeat"/>
    <property type="match status" value="1"/>
</dbReference>
<keyword evidence="1" id="KW-0677">Repeat</keyword>
<dbReference type="PROSITE" id="PS50297">
    <property type="entry name" value="ANK_REP_REGION"/>
    <property type="match status" value="3"/>
</dbReference>
<keyword evidence="2 3" id="KW-0040">ANK repeat</keyword>
<evidence type="ECO:0000256" key="3">
    <source>
        <dbReference type="PROSITE-ProRule" id="PRU00023"/>
    </source>
</evidence>
<dbReference type="PANTHER" id="PTHR24126">
    <property type="entry name" value="ANKYRIN REPEAT, PH AND SEC7 DOMAIN CONTAINING PROTEIN SECG-RELATED"/>
    <property type="match status" value="1"/>
</dbReference>
<accession>A0A0H5QUC2</accession>
<feature type="repeat" description="ANK" evidence="3">
    <location>
        <begin position="337"/>
        <end position="370"/>
    </location>
</feature>
<evidence type="ECO:0000256" key="2">
    <source>
        <dbReference type="ARBA" id="ARBA00023043"/>
    </source>
</evidence>
<evidence type="ECO:0000256" key="1">
    <source>
        <dbReference type="ARBA" id="ARBA00022737"/>
    </source>
</evidence>
<dbReference type="EMBL" id="HACM01005058">
    <property type="protein sequence ID" value="CRZ05500.1"/>
    <property type="molecule type" value="Transcribed_RNA"/>
</dbReference>
<dbReference type="Gene3D" id="1.25.40.20">
    <property type="entry name" value="Ankyrin repeat-containing domain"/>
    <property type="match status" value="3"/>
</dbReference>
<feature type="repeat" description="ANK" evidence="3">
    <location>
        <begin position="304"/>
        <end position="336"/>
    </location>
</feature>
<feature type="repeat" description="ANK" evidence="3">
    <location>
        <begin position="167"/>
        <end position="199"/>
    </location>
</feature>
<dbReference type="PANTHER" id="PTHR24126:SF14">
    <property type="entry name" value="ANK_REP_REGION DOMAIN-CONTAINING PROTEIN"/>
    <property type="match status" value="1"/>
</dbReference>
<dbReference type="InterPro" id="IPR036770">
    <property type="entry name" value="Ankyrin_rpt-contain_sf"/>
</dbReference>
<dbReference type="SMART" id="SM00248">
    <property type="entry name" value="ANK"/>
    <property type="match status" value="7"/>
</dbReference>
<sequence>MTIDTDGDTALTSRDLALFHRLPSSVLVEIFQFFHLSSVDSCFIEEFPTEFGILYRSRANFYREKNGIDLAIQNHEPGAVIEIIIDREFNVAVRGVNDCNDANCFGKPILINKSQCGSFSEHGTGVAARDEEMNRALLCASESECDVKIGVLLLKYGADINNAEGEYGHTALMKASSKGRIDWVAMLLENGADITAADFYENTALSFAAANIHKNDMKVFLFLLKCGANIHTADITGYTTLMGASQASSVRWVEMLLKNGAYVTDREEEFNTALLCATNNSNCDLKIGRLLLDYGSDVNAADHLGDTALMRVSTHGRVDWVKMLLKHGAEVAARDRYGGTALLYAIIKKRDVNIGRLLLQYGADVNATDGEGRTALSVASACGRYQFQCCVNFQRKFPLKTCVYYFALNQCLICRPVSTLLCINLFENSQSTPGDWQLLYSSA</sequence>
<dbReference type="InterPro" id="IPR002110">
    <property type="entry name" value="Ankyrin_rpt"/>
</dbReference>
<proteinExistence type="predicted"/>
<dbReference type="Pfam" id="PF13637">
    <property type="entry name" value="Ank_4"/>
    <property type="match status" value="1"/>
</dbReference>
<organism evidence="4">
    <name type="scientific">Spongospora subterranea</name>
    <dbReference type="NCBI Taxonomy" id="70186"/>
    <lineage>
        <taxon>Eukaryota</taxon>
        <taxon>Sar</taxon>
        <taxon>Rhizaria</taxon>
        <taxon>Endomyxa</taxon>
        <taxon>Phytomyxea</taxon>
        <taxon>Plasmodiophorida</taxon>
        <taxon>Plasmodiophoridae</taxon>
        <taxon>Spongospora</taxon>
    </lineage>
</organism>
<dbReference type="Pfam" id="PF12796">
    <property type="entry name" value="Ank_2"/>
    <property type="match status" value="1"/>
</dbReference>
<feature type="repeat" description="ANK" evidence="3">
    <location>
        <begin position="236"/>
        <end position="268"/>
    </location>
</feature>
<feature type="repeat" description="ANK" evidence="3">
    <location>
        <begin position="269"/>
        <end position="303"/>
    </location>
</feature>